<dbReference type="SUPFAM" id="SSF53335">
    <property type="entry name" value="S-adenosyl-L-methionine-dependent methyltransferases"/>
    <property type="match status" value="1"/>
</dbReference>
<evidence type="ECO:0000256" key="1">
    <source>
        <dbReference type="ARBA" id="ARBA00011975"/>
    </source>
</evidence>
<evidence type="ECO:0000256" key="5">
    <source>
        <dbReference type="ARBA" id="ARBA00022747"/>
    </source>
</evidence>
<gene>
    <name evidence="9" type="ORF">HSCHL_1544</name>
</gene>
<evidence type="ECO:0000256" key="3">
    <source>
        <dbReference type="ARBA" id="ARBA00022679"/>
    </source>
</evidence>
<dbReference type="GO" id="GO:0009307">
    <property type="term" value="P:DNA restriction-modification system"/>
    <property type="evidence" value="ECO:0007669"/>
    <property type="project" value="UniProtKB-KW"/>
</dbReference>
<protein>
    <recommendedName>
        <fullName evidence="1">DNA (cytosine-5-)-methyltransferase</fullName>
        <ecNumber evidence="1">2.1.1.37</ecNumber>
    </recommendedName>
</protein>
<proteinExistence type="inferred from homology"/>
<keyword evidence="4 6" id="KW-0949">S-adenosyl-L-methionine</keyword>
<dbReference type="GO" id="GO:0003677">
    <property type="term" value="F:DNA binding"/>
    <property type="evidence" value="ECO:0007669"/>
    <property type="project" value="TreeGrafter"/>
</dbReference>
<dbReference type="GO" id="GO:0003886">
    <property type="term" value="F:DNA (cytosine-5-)-methyltransferase activity"/>
    <property type="evidence" value="ECO:0007669"/>
    <property type="project" value="UniProtKB-EC"/>
</dbReference>
<comment type="caution">
    <text evidence="9">The sequence shown here is derived from an EMBL/GenBank/DDBJ whole genome shotgun (WGS) entry which is preliminary data.</text>
</comment>
<dbReference type="InterPro" id="IPR050390">
    <property type="entry name" value="C5-Methyltransferase"/>
</dbReference>
<accession>A0A2T5G4E2</accession>
<keyword evidence="2 6" id="KW-0489">Methyltransferase</keyword>
<evidence type="ECO:0000256" key="6">
    <source>
        <dbReference type="PROSITE-ProRule" id="PRU01016"/>
    </source>
</evidence>
<sequence length="388" mass="43107">MKICSGGEGSMKKGLTVIDLFSGSGGVTLGFKNRGFRVLAAVEIDPVAAETYRLNHPEVILFERDVRTVDPSEMMDGCGLRPGELTVLSVCAPCQPFSVQNRSKKEDPRVTLILEALRFVRSMKPEFVFFENVPGLYRGRYRDVLEELIRGLEYEGYGISGPKVVDAADYGVPQFRKRLIMLAASGGRVLPFPEPTHASPETARQTGKKPWRTVREAFRGLPPLRSGEKDENDLLHRARKHRPVALERLKYIPKDGGNRHSLPSHLQLSCHVGNGNLGFHDVYGRMECDRPSNTLTTGCTNLTKGRFAHPEQDRAITPREAARLQTFPDDYRFAGSYEQISAQIGNAVPVLLAEVFAQTFREHSNDRSGRSESCGEANEYAGSMALRG</sequence>
<dbReference type="GO" id="GO:0032259">
    <property type="term" value="P:methylation"/>
    <property type="evidence" value="ECO:0007669"/>
    <property type="project" value="UniProtKB-KW"/>
</dbReference>
<feature type="region of interest" description="Disordered" evidence="8">
    <location>
        <begin position="363"/>
        <end position="388"/>
    </location>
</feature>
<feature type="active site" evidence="6">
    <location>
        <position position="94"/>
    </location>
</feature>
<dbReference type="AlphaFoldDB" id="A0A2T5G4E2"/>
<reference evidence="9 10" key="1">
    <citation type="submission" date="2017-08" db="EMBL/GenBank/DDBJ databases">
        <title>Burning lignite coal seam in the remote Altai Mountains harbors a hydrogen-driven thermophilic microbial community.</title>
        <authorList>
            <person name="Kadnikov V.V."/>
            <person name="Mardanov A.V."/>
            <person name="Ivasenko D."/>
            <person name="Beletsky A.V."/>
            <person name="Karnachuk O.V."/>
            <person name="Ravin N.V."/>
        </authorList>
    </citation>
    <scope>NUCLEOTIDE SEQUENCE [LARGE SCALE GENOMIC DNA]</scope>
    <source>
        <strain evidence="9">AL33</strain>
    </source>
</reference>
<dbReference type="GO" id="GO:0044027">
    <property type="term" value="P:negative regulation of gene expression via chromosomal CpG island methylation"/>
    <property type="evidence" value="ECO:0007669"/>
    <property type="project" value="TreeGrafter"/>
</dbReference>
<dbReference type="PANTHER" id="PTHR10629:SF52">
    <property type="entry name" value="DNA (CYTOSINE-5)-METHYLTRANSFERASE 1"/>
    <property type="match status" value="1"/>
</dbReference>
<organism evidence="9 10">
    <name type="scientific">Hydrogenibacillus schlegelii</name>
    <name type="common">Bacillus schlegelii</name>
    <dbReference type="NCBI Taxonomy" id="1484"/>
    <lineage>
        <taxon>Bacteria</taxon>
        <taxon>Bacillati</taxon>
        <taxon>Bacillota</taxon>
        <taxon>Bacilli</taxon>
        <taxon>Bacillales</taxon>
        <taxon>Bacillales Family X. Incertae Sedis</taxon>
        <taxon>Hydrogenibacillus</taxon>
    </lineage>
</organism>
<evidence type="ECO:0000256" key="2">
    <source>
        <dbReference type="ARBA" id="ARBA00022603"/>
    </source>
</evidence>
<dbReference type="InterPro" id="IPR001525">
    <property type="entry name" value="C5_MeTfrase"/>
</dbReference>
<keyword evidence="5" id="KW-0680">Restriction system</keyword>
<dbReference type="Pfam" id="PF00145">
    <property type="entry name" value="DNA_methylase"/>
    <property type="match status" value="1"/>
</dbReference>
<evidence type="ECO:0000256" key="8">
    <source>
        <dbReference type="SAM" id="MobiDB-lite"/>
    </source>
</evidence>
<dbReference type="Gene3D" id="3.90.120.10">
    <property type="entry name" value="DNA Methylase, subunit A, domain 2"/>
    <property type="match status" value="1"/>
</dbReference>
<name>A0A2T5G4E2_HYDSH</name>
<dbReference type="EC" id="2.1.1.37" evidence="1"/>
<dbReference type="PANTHER" id="PTHR10629">
    <property type="entry name" value="CYTOSINE-SPECIFIC METHYLTRANSFERASE"/>
    <property type="match status" value="1"/>
</dbReference>
<dbReference type="Proteomes" id="UP000244180">
    <property type="component" value="Unassembled WGS sequence"/>
</dbReference>
<dbReference type="PRINTS" id="PR00105">
    <property type="entry name" value="C5METTRFRASE"/>
</dbReference>
<dbReference type="Gene3D" id="3.40.50.150">
    <property type="entry name" value="Vaccinia Virus protein VP39"/>
    <property type="match status" value="1"/>
</dbReference>
<comment type="similarity">
    <text evidence="6 7">Belongs to the class I-like SAM-binding methyltransferase superfamily. C5-methyltransferase family.</text>
</comment>
<evidence type="ECO:0000256" key="7">
    <source>
        <dbReference type="RuleBase" id="RU000416"/>
    </source>
</evidence>
<keyword evidence="3 6" id="KW-0808">Transferase</keyword>
<evidence type="ECO:0000256" key="4">
    <source>
        <dbReference type="ARBA" id="ARBA00022691"/>
    </source>
</evidence>
<dbReference type="PROSITE" id="PS51679">
    <property type="entry name" value="SAM_MT_C5"/>
    <property type="match status" value="1"/>
</dbReference>
<evidence type="ECO:0000313" key="9">
    <source>
        <dbReference type="EMBL" id="PTQ51053.1"/>
    </source>
</evidence>
<dbReference type="EMBL" id="PEBV01000052">
    <property type="protein sequence ID" value="PTQ51053.1"/>
    <property type="molecule type" value="Genomic_DNA"/>
</dbReference>
<dbReference type="NCBIfam" id="TIGR00675">
    <property type="entry name" value="dcm"/>
    <property type="match status" value="1"/>
</dbReference>
<evidence type="ECO:0000313" key="10">
    <source>
        <dbReference type="Proteomes" id="UP000244180"/>
    </source>
</evidence>
<dbReference type="InterPro" id="IPR029063">
    <property type="entry name" value="SAM-dependent_MTases_sf"/>
</dbReference>